<dbReference type="RefSeq" id="WP_011417960.1">
    <property type="nucleotide sequence ID" value="NC_007759.1"/>
</dbReference>
<evidence type="ECO:0000313" key="2">
    <source>
        <dbReference type="Proteomes" id="UP000001933"/>
    </source>
</evidence>
<dbReference type="EMBL" id="CP000252">
    <property type="protein sequence ID" value="ABC77939.1"/>
    <property type="molecule type" value="Genomic_DNA"/>
</dbReference>
<evidence type="ECO:0000313" key="1">
    <source>
        <dbReference type="EMBL" id="ABC77939.1"/>
    </source>
</evidence>
<protein>
    <submittedName>
        <fullName evidence="1">Hypothetical cytosolic protein</fullName>
    </submittedName>
</protein>
<dbReference type="Proteomes" id="UP000001933">
    <property type="component" value="Chromosome"/>
</dbReference>
<organism evidence="1 2">
    <name type="scientific">Syntrophus aciditrophicus (strain SB)</name>
    <dbReference type="NCBI Taxonomy" id="56780"/>
    <lineage>
        <taxon>Bacteria</taxon>
        <taxon>Pseudomonadati</taxon>
        <taxon>Thermodesulfobacteriota</taxon>
        <taxon>Syntrophia</taxon>
        <taxon>Syntrophales</taxon>
        <taxon>Syntrophaceae</taxon>
        <taxon>Syntrophus</taxon>
    </lineage>
</organism>
<dbReference type="KEGG" id="sat:SYN_00651"/>
<gene>
    <name evidence="1" type="ORF">SYN_00651</name>
</gene>
<dbReference type="InParanoid" id="Q2LV30"/>
<dbReference type="OrthoDB" id="9990196at2"/>
<dbReference type="AlphaFoldDB" id="Q2LV30"/>
<accession>Q2LV30</accession>
<reference evidence="1 2" key="1">
    <citation type="journal article" date="2007" name="Proc. Natl. Acad. Sci. U.S.A.">
        <title>The genome of Syntrophus aciditrophicus: life at the thermodynamic limit of microbial growth.</title>
        <authorList>
            <person name="McInerney M.J."/>
            <person name="Rohlin L."/>
            <person name="Mouttaki H."/>
            <person name="Kim U."/>
            <person name="Krupp R.S."/>
            <person name="Rios-Hernandez L."/>
            <person name="Sieber J."/>
            <person name="Struchtemeyer C.G."/>
            <person name="Bhattacharyya A."/>
            <person name="Campbell J.W."/>
            <person name="Gunsalus R.P."/>
        </authorList>
    </citation>
    <scope>NUCLEOTIDE SEQUENCE [LARGE SCALE GENOMIC DNA]</scope>
    <source>
        <strain evidence="1 2">SB</strain>
    </source>
</reference>
<keyword evidence="2" id="KW-1185">Reference proteome</keyword>
<proteinExistence type="predicted"/>
<sequence length="83" mass="9230">MQTLTCLDRGRDSGAYRLWVTITLDAVETLKASGGRDKLASSFLFDDNPFLVGVCNVLDIDVDTFREKLQTVISKSLDFKRAA</sequence>
<name>Q2LV30_SYNAS</name>
<dbReference type="HOGENOM" id="CLU_2541366_0_0_7"/>